<evidence type="ECO:0000313" key="1">
    <source>
        <dbReference type="EMBL" id="DAE91933.1"/>
    </source>
</evidence>
<protein>
    <submittedName>
        <fullName evidence="1">Capsid protein</fullName>
    </submittedName>
</protein>
<sequence>MDVNEKAVIIAFIEQHAKDEREEMQKAKG</sequence>
<reference evidence="1" key="1">
    <citation type="journal article" date="2021" name="Proc. Natl. Acad. Sci. U.S.A.">
        <title>A Catalog of Tens of Thousands of Viruses from Human Metagenomes Reveals Hidden Associations with Chronic Diseases.</title>
        <authorList>
            <person name="Tisza M.J."/>
            <person name="Buck C.B."/>
        </authorList>
    </citation>
    <scope>NUCLEOTIDE SEQUENCE</scope>
    <source>
        <strain evidence="1">CtwNf2</strain>
    </source>
</reference>
<accession>A0A8S5RRQ5</accession>
<proteinExistence type="predicted"/>
<dbReference type="EMBL" id="BK057791">
    <property type="protein sequence ID" value="DAE91933.1"/>
    <property type="molecule type" value="Genomic_DNA"/>
</dbReference>
<organism evidence="1">
    <name type="scientific">Siphoviridae sp. ctwNf2</name>
    <dbReference type="NCBI Taxonomy" id="2827597"/>
    <lineage>
        <taxon>Viruses</taxon>
        <taxon>Duplodnaviria</taxon>
        <taxon>Heunggongvirae</taxon>
        <taxon>Uroviricota</taxon>
        <taxon>Caudoviricetes</taxon>
    </lineage>
</organism>
<name>A0A8S5RRQ5_9CAUD</name>